<dbReference type="InterPro" id="IPR011993">
    <property type="entry name" value="PH-like_dom_sf"/>
</dbReference>
<evidence type="ECO:0000259" key="2">
    <source>
        <dbReference type="PROSITE" id="PS50010"/>
    </source>
</evidence>
<dbReference type="Gene3D" id="2.30.29.30">
    <property type="entry name" value="Pleckstrin-homology domain (PH domain)/Phosphotyrosine-binding domain (PTB)"/>
    <property type="match status" value="1"/>
</dbReference>
<dbReference type="PANTHER" id="PTHR13217">
    <property type="entry name" value="PLECKSTRIN HOMOLOGY DOMAIN-CONTAINING FAMILY G MEMBER 7"/>
    <property type="match status" value="1"/>
</dbReference>
<dbReference type="InterPro" id="IPR035899">
    <property type="entry name" value="DBL_dom_sf"/>
</dbReference>
<feature type="compositionally biased region" description="Low complexity" evidence="1">
    <location>
        <begin position="435"/>
        <end position="454"/>
    </location>
</feature>
<feature type="compositionally biased region" description="Low complexity" evidence="1">
    <location>
        <begin position="1474"/>
        <end position="1495"/>
    </location>
</feature>
<feature type="region of interest" description="Disordered" evidence="1">
    <location>
        <begin position="1352"/>
        <end position="1529"/>
    </location>
</feature>
<dbReference type="InterPro" id="IPR000219">
    <property type="entry name" value="DH_dom"/>
</dbReference>
<keyword evidence="4" id="KW-1185">Reference proteome</keyword>
<dbReference type="PROSITE" id="PS50010">
    <property type="entry name" value="DH_2"/>
    <property type="match status" value="1"/>
</dbReference>
<feature type="compositionally biased region" description="Polar residues" evidence="1">
    <location>
        <begin position="182"/>
        <end position="196"/>
    </location>
</feature>
<feature type="domain" description="DH" evidence="2">
    <location>
        <begin position="553"/>
        <end position="745"/>
    </location>
</feature>
<feature type="compositionally biased region" description="Basic and acidic residues" evidence="1">
    <location>
        <begin position="1408"/>
        <end position="1422"/>
    </location>
</feature>
<dbReference type="SUPFAM" id="SSF48065">
    <property type="entry name" value="DBL homology domain (DH-domain)"/>
    <property type="match status" value="1"/>
</dbReference>
<sequence>MSRPNLPINMVFENLFRMDPIMSELSMTPILEENSSEGRKLFKKNCTNSGKYNPPPSSSASTCSSSSSGGTSGTLGSSSSFVRSGSSKSYAKNRRPLSRLWQMRRRSFSQFELHSVDTLLGIGSGGNGASGNEFVPLGGNGSCTEIDADNAGTSGFFHPIGDDFWSSETDLTACSSSFHRNSRYAGSQRVTGSNSDDYGFLPRARHHSSSHQPSSLQIFPSLSGHPNRETSNGTSGGSLGQPIVKQIDGEGSFVRGGYRRSSTKYKDRVSRSDAEDDDDRDDPAVHDHPNFVRRRNDGGAETSITASKRSSKLKRRKAYYREKKEGRSRSLTQIDSLDPSILTGGKLDMESKSGPISCSSEQVLLLTPPPDARISPNKTNLVGSQRGKNRFFSSSTEEPAVSTAGNMCEGTDSLSAPTTNLHSTQGSSDPNLNVSSSAAATSAAKKRSLLSLSSPRHQPRQSRAPSGFISHEGSLKLKNTKHNRWSSLFSPTIKDNSKMDLLSHYLEQYEQFGIPRPSILPCDNDDMETVNTIEEDWRLIVSNWNDLSYRSKQQQSAIWELVESEAVYIRTLELLIDLFLACLYNLQAANILNDIDRDRIFSNICDVYKSNKVLWLDCMLPMVQKARDSKQPFQPSELHSGFTQFSITCLPYIQYCLDQSSAQDYCRRMDQVNPLFKGYLAWCETRKECNRERLTDILVRPLQRLTKYSLLLKAILKYTDDTEDRQCLEEMILSVERFVKSVNGALRSQQESERLHAIMDRIENYEVVETRDDELESVIKSHSRLNLFAPMPGCGNAKRWLIFDSDMRLRDSFSSKIDVHCFLFTDMLLICKSTTRKGEKLKVIRQPYAVDRILTREFAKDACAFGLVYLNEFGTADAALSLHGHESKLVKLWLENIRNARRLYLTARAKANANFDIPLTEVDADDFSAAEPGLEIEEDENSGMIYLHSQSPREVSSRVSQLSSLLHSHSGSIEMNDSSRAVSFEHELRGSSLSSDDGNSNEQAAAAGNTGSTVARSLSVETGNLRPSSPRTERRSFLSTSPTPNTLSVQIPVSVLSGQSLPNLTSAYESSAIHSHSLTVPKCLSPTNRGVSYPPPSPRSLRRTKALLQSAKPPLQKSKHVANDCKSPEKSASLAASISVDRSHILEATIDITPPTNPVPPDCTIDITPPSKDVSPSAPHPSGKSFLARPISPTAICKKEFPSPANSPEDQPLPFVQHSNSRGPSPERSIVAGTNAAGMVGPPAGIARRLARSDRLDTKRYYTAGVIEDIKKENSADKDASIHKRHSWNYGPQTQQSQNSQHQLAADSATLRNRHFFSCESMTSIRSSSGVSSTSSILHCISDLETHDIPEEHSSIATSSNPSCPDSPHLHHPDVLIAVSEPDRDDEEDSDGDDRHSVYGGSGGVGSNKEHTQGRYSPEKVIWDSTMAGTDNPAFDGDFSRESEHSNTEPQPRGSHFGRKHYLMRADVLGPQHSSSSDSGSTDDPTGHEAYANANRGGGGRGAESRERGKASNILDFILTDASIEASEV</sequence>
<feature type="compositionally biased region" description="Basic and acidic residues" evidence="1">
    <location>
        <begin position="282"/>
        <end position="298"/>
    </location>
</feature>
<feature type="compositionally biased region" description="Polar residues" evidence="1">
    <location>
        <begin position="1355"/>
        <end position="1364"/>
    </location>
</feature>
<evidence type="ECO:0000313" key="3">
    <source>
        <dbReference type="EMBL" id="CAL8100585.1"/>
    </source>
</evidence>
<feature type="region of interest" description="Disordered" evidence="1">
    <location>
        <begin position="984"/>
        <end position="1044"/>
    </location>
</feature>
<gene>
    <name evidence="3" type="ORF">ODALV1_LOCUS10574</name>
</gene>
<evidence type="ECO:0000256" key="1">
    <source>
        <dbReference type="SAM" id="MobiDB-lite"/>
    </source>
</evidence>
<dbReference type="CDD" id="cd00160">
    <property type="entry name" value="RhoGEF"/>
    <property type="match status" value="1"/>
</dbReference>
<accession>A0ABP1QJ36</accession>
<feature type="compositionally biased region" description="Low complexity" evidence="1">
    <location>
        <begin position="990"/>
        <end position="1002"/>
    </location>
</feature>
<name>A0ABP1QJ36_9HEXA</name>
<protein>
    <recommendedName>
        <fullName evidence="2">DH domain-containing protein</fullName>
    </recommendedName>
</protein>
<proteinExistence type="predicted"/>
<feature type="compositionally biased region" description="Polar residues" evidence="1">
    <location>
        <begin position="1009"/>
        <end position="1030"/>
    </location>
</feature>
<dbReference type="Proteomes" id="UP001642540">
    <property type="component" value="Unassembled WGS sequence"/>
</dbReference>
<feature type="region of interest" description="Disordered" evidence="1">
    <location>
        <begin position="367"/>
        <end position="473"/>
    </location>
</feature>
<dbReference type="SMART" id="SM00325">
    <property type="entry name" value="RhoGEF"/>
    <property type="match status" value="1"/>
</dbReference>
<dbReference type="SUPFAM" id="SSF50729">
    <property type="entry name" value="PH domain-like"/>
    <property type="match status" value="1"/>
</dbReference>
<dbReference type="Gene3D" id="1.20.900.10">
    <property type="entry name" value="Dbl homology (DH) domain"/>
    <property type="match status" value="1"/>
</dbReference>
<organism evidence="3 4">
    <name type="scientific">Orchesella dallaii</name>
    <dbReference type="NCBI Taxonomy" id="48710"/>
    <lineage>
        <taxon>Eukaryota</taxon>
        <taxon>Metazoa</taxon>
        <taxon>Ecdysozoa</taxon>
        <taxon>Arthropoda</taxon>
        <taxon>Hexapoda</taxon>
        <taxon>Collembola</taxon>
        <taxon>Entomobryomorpha</taxon>
        <taxon>Entomobryoidea</taxon>
        <taxon>Orchesellidae</taxon>
        <taxon>Orchesellinae</taxon>
        <taxon>Orchesella</taxon>
    </lineage>
</organism>
<evidence type="ECO:0000313" key="4">
    <source>
        <dbReference type="Proteomes" id="UP001642540"/>
    </source>
</evidence>
<feature type="region of interest" description="Disordered" evidence="1">
    <location>
        <begin position="182"/>
        <end position="339"/>
    </location>
</feature>
<dbReference type="PANTHER" id="PTHR13217:SF11">
    <property type="entry name" value="PLECKSTRIN HOMOLOGY DOMAIN-CONTAINING FAMILY G MEMBER 5"/>
    <property type="match status" value="1"/>
</dbReference>
<feature type="compositionally biased region" description="Basic and acidic residues" evidence="1">
    <location>
        <begin position="1438"/>
        <end position="1447"/>
    </location>
</feature>
<comment type="caution">
    <text evidence="3">The sequence shown here is derived from an EMBL/GenBank/DDBJ whole genome shotgun (WGS) entry which is preliminary data.</text>
</comment>
<dbReference type="EMBL" id="CAXLJM020000033">
    <property type="protein sequence ID" value="CAL8100585.1"/>
    <property type="molecule type" value="Genomic_DNA"/>
</dbReference>
<feature type="compositionally biased region" description="Basic and acidic residues" evidence="1">
    <location>
        <begin position="264"/>
        <end position="273"/>
    </location>
</feature>
<feature type="region of interest" description="Disordered" evidence="1">
    <location>
        <begin position="1199"/>
        <end position="1229"/>
    </location>
</feature>
<dbReference type="CDD" id="cd13244">
    <property type="entry name" value="PH_PLEKHG5_G6"/>
    <property type="match status" value="1"/>
</dbReference>
<feature type="compositionally biased region" description="Basic residues" evidence="1">
    <location>
        <begin position="309"/>
        <end position="318"/>
    </location>
</feature>
<feature type="compositionally biased region" description="Low complexity" evidence="1">
    <location>
        <begin position="58"/>
        <end position="88"/>
    </location>
</feature>
<feature type="compositionally biased region" description="Polar residues" evidence="1">
    <location>
        <begin position="412"/>
        <end position="434"/>
    </location>
</feature>
<dbReference type="Pfam" id="PF00621">
    <property type="entry name" value="RhoGEF"/>
    <property type="match status" value="1"/>
</dbReference>
<feature type="compositionally biased region" description="Acidic residues" evidence="1">
    <location>
        <begin position="1383"/>
        <end position="1392"/>
    </location>
</feature>
<feature type="region of interest" description="Disordered" evidence="1">
    <location>
        <begin position="42"/>
        <end position="88"/>
    </location>
</feature>
<feature type="compositionally biased region" description="Basic and acidic residues" evidence="1">
    <location>
        <begin position="319"/>
        <end position="328"/>
    </location>
</feature>
<reference evidence="3 4" key="1">
    <citation type="submission" date="2024-08" db="EMBL/GenBank/DDBJ databases">
        <authorList>
            <person name="Cucini C."/>
            <person name="Frati F."/>
        </authorList>
    </citation>
    <scope>NUCLEOTIDE SEQUENCE [LARGE SCALE GENOMIC DNA]</scope>
</reference>
<dbReference type="InterPro" id="IPR040181">
    <property type="entry name" value="PKHG5/7"/>
</dbReference>